<name>A0A0A8ZH06_ARUDO</name>
<accession>A0A0A8ZH06</accession>
<reference evidence="2" key="1">
    <citation type="submission" date="2014-09" db="EMBL/GenBank/DDBJ databases">
        <authorList>
            <person name="Magalhaes I.L.F."/>
            <person name="Oliveira U."/>
            <person name="Santos F.R."/>
            <person name="Vidigal T.H.D.A."/>
            <person name="Brescovit A.D."/>
            <person name="Santos A.J."/>
        </authorList>
    </citation>
    <scope>NUCLEOTIDE SEQUENCE</scope>
    <source>
        <tissue evidence="2">Shoot tissue taken approximately 20 cm above the soil surface</tissue>
    </source>
</reference>
<evidence type="ECO:0000313" key="2">
    <source>
        <dbReference type="EMBL" id="JAD38664.1"/>
    </source>
</evidence>
<evidence type="ECO:0000256" key="1">
    <source>
        <dbReference type="SAM" id="MobiDB-lite"/>
    </source>
</evidence>
<organism evidence="2">
    <name type="scientific">Arundo donax</name>
    <name type="common">Giant reed</name>
    <name type="synonym">Donax arundinaceus</name>
    <dbReference type="NCBI Taxonomy" id="35708"/>
    <lineage>
        <taxon>Eukaryota</taxon>
        <taxon>Viridiplantae</taxon>
        <taxon>Streptophyta</taxon>
        <taxon>Embryophyta</taxon>
        <taxon>Tracheophyta</taxon>
        <taxon>Spermatophyta</taxon>
        <taxon>Magnoliopsida</taxon>
        <taxon>Liliopsida</taxon>
        <taxon>Poales</taxon>
        <taxon>Poaceae</taxon>
        <taxon>PACMAD clade</taxon>
        <taxon>Arundinoideae</taxon>
        <taxon>Arundineae</taxon>
        <taxon>Arundo</taxon>
    </lineage>
</organism>
<feature type="region of interest" description="Disordered" evidence="1">
    <location>
        <begin position="1"/>
        <end position="41"/>
    </location>
</feature>
<sequence>MWEASRFIATRRQQNRVPNKARSNKAKAKAASATTRERGTV</sequence>
<proteinExistence type="predicted"/>
<dbReference type="EMBL" id="GBRH01259231">
    <property type="protein sequence ID" value="JAD38664.1"/>
    <property type="molecule type" value="Transcribed_RNA"/>
</dbReference>
<reference evidence="2" key="2">
    <citation type="journal article" date="2015" name="Data Brief">
        <title>Shoot transcriptome of the giant reed, Arundo donax.</title>
        <authorList>
            <person name="Barrero R.A."/>
            <person name="Guerrero F.D."/>
            <person name="Moolhuijzen P."/>
            <person name="Goolsby J.A."/>
            <person name="Tidwell J."/>
            <person name="Bellgard S.E."/>
            <person name="Bellgard M.I."/>
        </authorList>
    </citation>
    <scope>NUCLEOTIDE SEQUENCE</scope>
    <source>
        <tissue evidence="2">Shoot tissue taken approximately 20 cm above the soil surface</tissue>
    </source>
</reference>
<dbReference type="AlphaFoldDB" id="A0A0A8ZH06"/>
<protein>
    <submittedName>
        <fullName evidence="2">Uncharacterized protein</fullName>
    </submittedName>
</protein>